<feature type="domain" description="DUF2470" evidence="2">
    <location>
        <begin position="10"/>
        <end position="69"/>
    </location>
</feature>
<dbReference type="Gene3D" id="3.40.50.80">
    <property type="entry name" value="Nucleotide-binding domain of ferredoxin-NADP reductase (FNR) module"/>
    <property type="match status" value="1"/>
</dbReference>
<evidence type="ECO:0000313" key="4">
    <source>
        <dbReference type="Proteomes" id="UP000188541"/>
    </source>
</evidence>
<dbReference type="InterPro" id="IPR039261">
    <property type="entry name" value="FNR_nucleotide-bd"/>
</dbReference>
<dbReference type="RefSeq" id="WP_077551845.1">
    <property type="nucleotide sequence ID" value="NZ_MLHO01000077.1"/>
</dbReference>
<dbReference type="PANTHER" id="PTHR30157:SF0">
    <property type="entry name" value="NADPH-DEPENDENT FERRIC-CHELATE REDUCTASE"/>
    <property type="match status" value="1"/>
</dbReference>
<evidence type="ECO:0000259" key="1">
    <source>
        <dbReference type="Pfam" id="PF04954"/>
    </source>
</evidence>
<dbReference type="InterPro" id="IPR019595">
    <property type="entry name" value="DUF2470"/>
</dbReference>
<sequence>MTNNQDKIDLIEHVNEDHLADLLDISQVFCSPNIKTVKLNDVFENGIEILADSKKYFVPFNLQIGDPHEKIQYLAYSAKIRLGKPLNAKTNRYFEVLATEKVTPNMLRLTLKSDVPIPDEIGLAWNFSLKTLEKMPKIVEFSTKLTACGKLFHRILLWGLRYLSVEKRGRVLYSFYKDRRYYTLRSALKSGEKNFYDLALVDIYLHGDTRGGMWANGLQIGDIISAGAEYHEHTEHLQSGYCVLIGDETALPTVASILEKWQNPISPVVICLTQSQAEQSYLSDEAMSNVGKIHYIQSTSNATNIIDVLKSLPQIDNIWGAFEHQNAKEVRFYLRTERGLSANQNRVKGYWIKR</sequence>
<feature type="domain" description="SIP-like Rossmann fold" evidence="1">
    <location>
        <begin position="242"/>
        <end position="352"/>
    </location>
</feature>
<dbReference type="Proteomes" id="UP000188541">
    <property type="component" value="Unassembled WGS sequence"/>
</dbReference>
<dbReference type="Gene3D" id="3.20.180.10">
    <property type="entry name" value="PNP-oxidase-like"/>
    <property type="match status" value="1"/>
</dbReference>
<evidence type="ECO:0000259" key="2">
    <source>
        <dbReference type="Pfam" id="PF10615"/>
    </source>
</evidence>
<dbReference type="InterPro" id="IPR007037">
    <property type="entry name" value="SIP_rossman_dom"/>
</dbReference>
<evidence type="ECO:0000313" key="3">
    <source>
        <dbReference type="EMBL" id="OOF53069.1"/>
    </source>
</evidence>
<dbReference type="OrthoDB" id="9814826at2"/>
<dbReference type="EMBL" id="MLHO01000077">
    <property type="protein sequence ID" value="OOF53069.1"/>
    <property type="molecule type" value="Genomic_DNA"/>
</dbReference>
<dbReference type="Pfam" id="PF10615">
    <property type="entry name" value="DUF2470"/>
    <property type="match status" value="1"/>
</dbReference>
<dbReference type="InterPro" id="IPR037119">
    <property type="entry name" value="Haem_oxidase_HugZ-like_sf"/>
</dbReference>
<organism evidence="3 4">
    <name type="scientific">Rodentibacter genomosp. 2</name>
    <dbReference type="NCBI Taxonomy" id="1908266"/>
    <lineage>
        <taxon>Bacteria</taxon>
        <taxon>Pseudomonadati</taxon>
        <taxon>Pseudomonadota</taxon>
        <taxon>Gammaproteobacteria</taxon>
        <taxon>Pasteurellales</taxon>
        <taxon>Pasteurellaceae</taxon>
        <taxon>Rodentibacter</taxon>
    </lineage>
</organism>
<dbReference type="Gene3D" id="2.40.30.10">
    <property type="entry name" value="Translation factors"/>
    <property type="match status" value="1"/>
</dbReference>
<name>A0A1V3JB02_9PAST</name>
<dbReference type="Pfam" id="PF04954">
    <property type="entry name" value="SIP"/>
    <property type="match status" value="1"/>
</dbReference>
<reference evidence="3 4" key="1">
    <citation type="submission" date="2016-10" db="EMBL/GenBank/DDBJ databases">
        <title>Rodentibacter gen. nov. and new species.</title>
        <authorList>
            <person name="Christensen H."/>
        </authorList>
    </citation>
    <scope>NUCLEOTIDE SEQUENCE [LARGE SCALE GENOMIC DNA]</scope>
    <source>
        <strain evidence="3 4">1996246016</strain>
    </source>
</reference>
<dbReference type="PANTHER" id="PTHR30157">
    <property type="entry name" value="FERRIC REDUCTASE, NADPH-DEPENDENT"/>
    <property type="match status" value="1"/>
</dbReference>
<protein>
    <submittedName>
        <fullName evidence="3">Uncharacterized protein</fullName>
    </submittedName>
</protein>
<dbReference type="CDD" id="cd06193">
    <property type="entry name" value="siderophore_interacting"/>
    <property type="match status" value="1"/>
</dbReference>
<accession>A0A1V3JB02</accession>
<proteinExistence type="predicted"/>
<comment type="caution">
    <text evidence="3">The sequence shown here is derived from an EMBL/GenBank/DDBJ whole genome shotgun (WGS) entry which is preliminary data.</text>
</comment>
<dbReference type="InterPro" id="IPR039374">
    <property type="entry name" value="SIP_fam"/>
</dbReference>
<keyword evidence="4" id="KW-1185">Reference proteome</keyword>
<dbReference type="AlphaFoldDB" id="A0A1V3JB02"/>
<dbReference type="STRING" id="1908266.BKK55_11795"/>
<gene>
    <name evidence="3" type="ORF">BKK55_11795</name>
</gene>